<comment type="caution">
    <text evidence="1">The sequence shown here is derived from an EMBL/GenBank/DDBJ whole genome shotgun (WGS) entry which is preliminary data.</text>
</comment>
<evidence type="ECO:0000313" key="2">
    <source>
        <dbReference type="Proteomes" id="UP001499851"/>
    </source>
</evidence>
<dbReference type="EMBL" id="BAAAQF010000007">
    <property type="protein sequence ID" value="GAA1676941.1"/>
    <property type="molecule type" value="Genomic_DNA"/>
</dbReference>
<dbReference type="Gene3D" id="3.40.50.450">
    <property type="match status" value="1"/>
</dbReference>
<keyword evidence="2" id="KW-1185">Reference proteome</keyword>
<evidence type="ECO:0000313" key="1">
    <source>
        <dbReference type="EMBL" id="GAA1676941.1"/>
    </source>
</evidence>
<dbReference type="SUPFAM" id="SSF102405">
    <property type="entry name" value="MCP/YpsA-like"/>
    <property type="match status" value="1"/>
</dbReference>
<gene>
    <name evidence="1" type="ORF">GCM10009830_24680</name>
</gene>
<organism evidence="1 2">
    <name type="scientific">Glycomyces endophyticus</name>
    <dbReference type="NCBI Taxonomy" id="480996"/>
    <lineage>
        <taxon>Bacteria</taxon>
        <taxon>Bacillati</taxon>
        <taxon>Actinomycetota</taxon>
        <taxon>Actinomycetes</taxon>
        <taxon>Glycomycetales</taxon>
        <taxon>Glycomycetaceae</taxon>
        <taxon>Glycomyces</taxon>
    </lineage>
</organism>
<name>A0ABN2GUA2_9ACTN</name>
<accession>A0ABN2GUA2</accession>
<evidence type="ECO:0008006" key="3">
    <source>
        <dbReference type="Google" id="ProtNLM"/>
    </source>
</evidence>
<reference evidence="1 2" key="1">
    <citation type="journal article" date="2019" name="Int. J. Syst. Evol. Microbiol.">
        <title>The Global Catalogue of Microorganisms (GCM) 10K type strain sequencing project: providing services to taxonomists for standard genome sequencing and annotation.</title>
        <authorList>
            <consortium name="The Broad Institute Genomics Platform"/>
            <consortium name="The Broad Institute Genome Sequencing Center for Infectious Disease"/>
            <person name="Wu L."/>
            <person name="Ma J."/>
        </authorList>
    </citation>
    <scope>NUCLEOTIDE SEQUENCE [LARGE SCALE GENOMIC DNA]</scope>
    <source>
        <strain evidence="1 2">JCM 16001</strain>
    </source>
</reference>
<protein>
    <recommendedName>
        <fullName evidence="3">DUF1273 domain-containing protein</fullName>
    </recommendedName>
</protein>
<dbReference type="Proteomes" id="UP001499851">
    <property type="component" value="Unassembled WGS sequence"/>
</dbReference>
<sequence>MVETGEAIVRVGISGHMDVSESTARLVKSGIDRSLREVEGDLTGVTCLAFGADQIFAQSVLALGGTLEVILAAADYRERRVWAEHLPIFDGFLARARSVDVLPFAQAGPEAYVAANVRMLERIDLLLAVWDGGPAAVRGGTADAVAEAERRRLPVTVIWPDGARREG</sequence>
<proteinExistence type="predicted"/>